<comment type="similarity">
    <text evidence="8">Belongs to the radical SAM superfamily. 7-carboxy-7-deazaguanine synthase family.</text>
</comment>
<feature type="binding site" evidence="8">
    <location>
        <position position="43"/>
    </location>
    <ligand>
        <name>Mg(2+)</name>
        <dbReference type="ChEBI" id="CHEBI:18420"/>
    </ligand>
</feature>
<dbReference type="EMBL" id="CP001390">
    <property type="protein sequence ID" value="ACM21176.1"/>
    <property type="molecule type" value="Genomic_DNA"/>
</dbReference>
<keyword evidence="6 8" id="KW-0411">Iron-sulfur</keyword>
<keyword evidence="8" id="KW-0671">Queuosine biosynthesis</keyword>
<evidence type="ECO:0000256" key="8">
    <source>
        <dbReference type="HAMAP-Rule" id="MF_00917"/>
    </source>
</evidence>
<dbReference type="HAMAP" id="MF_00917">
    <property type="entry name" value="QueE"/>
    <property type="match status" value="1"/>
</dbReference>
<dbReference type="Pfam" id="PF04055">
    <property type="entry name" value="Radical_SAM"/>
    <property type="match status" value="1"/>
</dbReference>
<comment type="catalytic activity">
    <reaction evidence="8">
        <text>6-carboxy-5,6,7,8-tetrahydropterin + H(+) = 7-carboxy-7-carbaguanine + NH4(+)</text>
        <dbReference type="Rhea" id="RHEA:27974"/>
        <dbReference type="ChEBI" id="CHEBI:15378"/>
        <dbReference type="ChEBI" id="CHEBI:28938"/>
        <dbReference type="ChEBI" id="CHEBI:61032"/>
        <dbReference type="ChEBI" id="CHEBI:61036"/>
        <dbReference type="EC" id="4.3.99.3"/>
    </reaction>
</comment>
<feature type="binding site" evidence="8">
    <location>
        <begin position="15"/>
        <end position="17"/>
    </location>
    <ligand>
        <name>substrate</name>
    </ligand>
</feature>
<evidence type="ECO:0000313" key="11">
    <source>
        <dbReference type="Proteomes" id="UP000007721"/>
    </source>
</evidence>
<comment type="pathway">
    <text evidence="8">Purine metabolism; 7-cyano-7-deazaguanine biosynthesis.</text>
</comment>
<gene>
    <name evidence="8 10" type="primary">queE</name>
    <name evidence="10" type="ordered locus">Geob_2831</name>
</gene>
<dbReference type="EC" id="4.3.99.3" evidence="8"/>
<dbReference type="OrthoDB" id="9792276at2"/>
<dbReference type="SUPFAM" id="SSF102114">
    <property type="entry name" value="Radical SAM enzymes"/>
    <property type="match status" value="1"/>
</dbReference>
<dbReference type="UniPathway" id="UPA00391"/>
<dbReference type="InterPro" id="IPR058240">
    <property type="entry name" value="rSAM_sf"/>
</dbReference>
<comment type="subunit">
    <text evidence="8">Homodimer.</text>
</comment>
<dbReference type="GO" id="GO:0051539">
    <property type="term" value="F:4 iron, 4 sulfur cluster binding"/>
    <property type="evidence" value="ECO:0007669"/>
    <property type="project" value="UniProtKB-UniRule"/>
</dbReference>
<feature type="binding site" evidence="8">
    <location>
        <begin position="40"/>
        <end position="42"/>
    </location>
    <ligand>
        <name>S-adenosyl-L-methionine</name>
        <dbReference type="ChEBI" id="CHEBI:59789"/>
    </ligand>
</feature>
<dbReference type="GO" id="GO:0008616">
    <property type="term" value="P:tRNA queuosine(34) biosynthetic process"/>
    <property type="evidence" value="ECO:0007669"/>
    <property type="project" value="UniProtKB-UniRule"/>
</dbReference>
<comment type="caution">
    <text evidence="8">Lacks conserved residue(s) required for the propagation of feature annotation.</text>
</comment>
<dbReference type="PANTHER" id="PTHR42836:SF1">
    <property type="entry name" value="7-CARBOXY-7-DEAZAGUANINE SYNTHASE"/>
    <property type="match status" value="1"/>
</dbReference>
<dbReference type="InterPro" id="IPR007197">
    <property type="entry name" value="rSAM"/>
</dbReference>
<dbReference type="eggNOG" id="COG0602">
    <property type="taxonomic scope" value="Bacteria"/>
</dbReference>
<keyword evidence="3 8" id="KW-0479">Metal-binding</keyword>
<feature type="binding site" evidence="8">
    <location>
        <position position="97"/>
    </location>
    <ligand>
        <name>S-adenosyl-L-methionine</name>
        <dbReference type="ChEBI" id="CHEBI:59789"/>
    </ligand>
</feature>
<evidence type="ECO:0000256" key="2">
    <source>
        <dbReference type="ARBA" id="ARBA00022691"/>
    </source>
</evidence>
<dbReference type="PROSITE" id="PS51918">
    <property type="entry name" value="RADICAL_SAM"/>
    <property type="match status" value="1"/>
</dbReference>
<keyword evidence="4 8" id="KW-0460">Magnesium</keyword>
<evidence type="ECO:0000256" key="4">
    <source>
        <dbReference type="ARBA" id="ARBA00022842"/>
    </source>
</evidence>
<reference evidence="10 11" key="1">
    <citation type="submission" date="2009-01" db="EMBL/GenBank/DDBJ databases">
        <title>Complete sequence of Geobacter sp. FRC-32.</title>
        <authorList>
            <consortium name="US DOE Joint Genome Institute"/>
            <person name="Lucas S."/>
            <person name="Copeland A."/>
            <person name="Lapidus A."/>
            <person name="Glavina del Rio T."/>
            <person name="Dalin E."/>
            <person name="Tice H."/>
            <person name="Bruce D."/>
            <person name="Goodwin L."/>
            <person name="Pitluck S."/>
            <person name="Saunders E."/>
            <person name="Brettin T."/>
            <person name="Detter J.C."/>
            <person name="Han C."/>
            <person name="Larimer F."/>
            <person name="Land M."/>
            <person name="Hauser L."/>
            <person name="Kyrpides N."/>
            <person name="Ovchinnikova G."/>
            <person name="Kostka J."/>
            <person name="Richardson P."/>
        </authorList>
    </citation>
    <scope>NUCLEOTIDE SEQUENCE [LARGE SCALE GENOMIC DNA]</scope>
    <source>
        <strain evidence="11">DSM 22248 / JCM 15807 / FRC-32</strain>
    </source>
</reference>
<dbReference type="PIRSF" id="PIRSF000370">
    <property type="entry name" value="QueE"/>
    <property type="match status" value="1"/>
</dbReference>
<dbReference type="InterPro" id="IPR013785">
    <property type="entry name" value="Aldolase_TIM"/>
</dbReference>
<name>B9M258_GEODF</name>
<dbReference type="CDD" id="cd01335">
    <property type="entry name" value="Radical_SAM"/>
    <property type="match status" value="1"/>
</dbReference>
<comment type="cofactor">
    <cofactor evidence="8">
        <name>S-adenosyl-L-methionine</name>
        <dbReference type="ChEBI" id="CHEBI:59789"/>
    </cofactor>
    <text evidence="8">Binds 1 S-adenosyl-L-methionine per subunit.</text>
</comment>
<evidence type="ECO:0000313" key="10">
    <source>
        <dbReference type="EMBL" id="ACM21176.1"/>
    </source>
</evidence>
<dbReference type="PANTHER" id="PTHR42836">
    <property type="entry name" value="7-CARBOXY-7-DEAZAGUANINE SYNTHASE"/>
    <property type="match status" value="1"/>
</dbReference>
<feature type="binding site" evidence="8">
    <location>
        <position position="34"/>
    </location>
    <ligand>
        <name>[4Fe-4S] cluster</name>
        <dbReference type="ChEBI" id="CHEBI:49883"/>
        <note>4Fe-4S-S-AdoMet</note>
    </ligand>
</feature>
<dbReference type="AlphaFoldDB" id="B9M258"/>
<dbReference type="GO" id="GO:0016840">
    <property type="term" value="F:carbon-nitrogen lyase activity"/>
    <property type="evidence" value="ECO:0007669"/>
    <property type="project" value="UniProtKB-UniRule"/>
</dbReference>
<dbReference type="InterPro" id="IPR024924">
    <property type="entry name" value="7-CO-7-deazaguanine_synth-like"/>
</dbReference>
<evidence type="ECO:0000256" key="7">
    <source>
        <dbReference type="ARBA" id="ARBA00023239"/>
    </source>
</evidence>
<accession>B9M258</accession>
<comment type="cofactor">
    <cofactor evidence="8">
        <name>[4Fe-4S] cluster</name>
        <dbReference type="ChEBI" id="CHEBI:49883"/>
    </cofactor>
    <text evidence="8">Binds 1 [4Fe-4S] cluster. The cluster is coordinated with 3 cysteines and an exchangeable S-adenosyl-L-methionine.</text>
</comment>
<comment type="function">
    <text evidence="8">Catalyzes the complex heterocyclic radical-mediated conversion of 6-carboxy-5,6,7,8-tetrahydropterin (CPH4) to 7-carboxy-7-deazaguanine (CDG), a step common to the biosynthetic pathways of all 7-deazapurine-containing compounds.</text>
</comment>
<evidence type="ECO:0000256" key="5">
    <source>
        <dbReference type="ARBA" id="ARBA00023004"/>
    </source>
</evidence>
<keyword evidence="7 8" id="KW-0456">Lyase</keyword>
<keyword evidence="1 8" id="KW-0004">4Fe-4S</keyword>
<protein>
    <recommendedName>
        <fullName evidence="8">7-carboxy-7-deazaguanine synthase</fullName>
        <shortName evidence="8">CDG synthase</shortName>
        <ecNumber evidence="8">4.3.99.3</ecNumber>
    </recommendedName>
    <alternativeName>
        <fullName evidence="8">Queuosine biosynthesis protein QueE</fullName>
    </alternativeName>
</protein>
<feature type="binding site" evidence="8">
    <location>
        <position position="41"/>
    </location>
    <ligand>
        <name>[4Fe-4S] cluster</name>
        <dbReference type="ChEBI" id="CHEBI:49883"/>
        <note>4Fe-4S-S-AdoMet</note>
    </ligand>
</feature>
<dbReference type="GO" id="GO:0000287">
    <property type="term" value="F:magnesium ion binding"/>
    <property type="evidence" value="ECO:0007669"/>
    <property type="project" value="UniProtKB-UniRule"/>
</dbReference>
<dbReference type="SFLD" id="SFLDS00029">
    <property type="entry name" value="Radical_SAM"/>
    <property type="match status" value="1"/>
</dbReference>
<dbReference type="RefSeq" id="WP_012647904.1">
    <property type="nucleotide sequence ID" value="NC_011979.1"/>
</dbReference>
<keyword evidence="2 8" id="KW-0949">S-adenosyl-L-methionine</keyword>
<evidence type="ECO:0000256" key="1">
    <source>
        <dbReference type="ARBA" id="ARBA00022485"/>
    </source>
</evidence>
<evidence type="ECO:0000256" key="3">
    <source>
        <dbReference type="ARBA" id="ARBA00022723"/>
    </source>
</evidence>
<dbReference type="Gene3D" id="3.20.20.70">
    <property type="entry name" value="Aldolase class I"/>
    <property type="match status" value="1"/>
</dbReference>
<sequence length="249" mass="28276">MNKSSADLIEVFSSIQGEGLLVGLRQVFIRFSGCNLTCSYCDTEPDRTQYCQLESTPGRRDFFQVENPVPVDRLVNLVSGWQRGWPGIHHSISITGGEPLLCHQLLQELLPALRHYLPIYLETNGILHGQLAQLLDHVDYVSMDIKLPSTSGYTDLWQAHEEFLRLAASKKTYVKTVIGTDTEDWEIIRTAELVAAIDSRIPLILQPFTDLKGRVNLSAIRMLEMQETANRYLQEVRIIPQTHKFIGQL</sequence>
<keyword evidence="11" id="KW-1185">Reference proteome</keyword>
<dbReference type="Proteomes" id="UP000007721">
    <property type="component" value="Chromosome"/>
</dbReference>
<proteinExistence type="inferred from homology"/>
<feature type="binding site" evidence="8">
    <location>
        <position position="30"/>
    </location>
    <ligand>
        <name>substrate</name>
    </ligand>
</feature>
<keyword evidence="5 8" id="KW-0408">Iron</keyword>
<dbReference type="KEGG" id="geo:Geob_2831"/>
<feature type="binding site" evidence="8">
    <location>
        <position position="38"/>
    </location>
    <ligand>
        <name>[4Fe-4S] cluster</name>
        <dbReference type="ChEBI" id="CHEBI:49883"/>
        <note>4Fe-4S-S-AdoMet</note>
    </ligand>
</feature>
<dbReference type="HOGENOM" id="CLU_066739_1_0_7"/>
<dbReference type="STRING" id="316067.Geob_2831"/>
<feature type="domain" description="Radical SAM core" evidence="9">
    <location>
        <begin position="21"/>
        <end position="249"/>
    </location>
</feature>
<comment type="cofactor">
    <cofactor evidence="8">
        <name>Mg(2+)</name>
        <dbReference type="ChEBI" id="CHEBI:18420"/>
    </cofactor>
</comment>
<evidence type="ECO:0000256" key="6">
    <source>
        <dbReference type="ARBA" id="ARBA00023014"/>
    </source>
</evidence>
<feature type="binding site" evidence="8">
    <location>
        <position position="95"/>
    </location>
    <ligand>
        <name>substrate</name>
    </ligand>
</feature>
<organism evidence="10 11">
    <name type="scientific">Geotalea daltonii (strain DSM 22248 / JCM 15807 / FRC-32)</name>
    <name type="common">Geobacter daltonii</name>
    <dbReference type="NCBI Taxonomy" id="316067"/>
    <lineage>
        <taxon>Bacteria</taxon>
        <taxon>Pseudomonadati</taxon>
        <taxon>Thermodesulfobacteriota</taxon>
        <taxon>Desulfuromonadia</taxon>
        <taxon>Geobacterales</taxon>
        <taxon>Geobacteraceae</taxon>
        <taxon>Geotalea</taxon>
    </lineage>
</organism>
<dbReference type="GO" id="GO:1904047">
    <property type="term" value="F:S-adenosyl-L-methionine binding"/>
    <property type="evidence" value="ECO:0007669"/>
    <property type="project" value="UniProtKB-UniRule"/>
</dbReference>
<evidence type="ECO:0000259" key="9">
    <source>
        <dbReference type="PROSITE" id="PS51918"/>
    </source>
</evidence>